<feature type="compositionally biased region" description="Acidic residues" evidence="1">
    <location>
        <begin position="32"/>
        <end position="42"/>
    </location>
</feature>
<sequence>DGEFLQRSSDTPLLFKALWRDLTLTGNHKDDDGDCPVEEPDAGLDSGDGTDCIDEEFRNLYDDDGDGIVDEEDEFHHPTGGWKWPIIVFGALFGMVGYFTLSFIGLPIFLIWGYVQSVNGIPHTLLPQIIGALLARFYFWKKYGKQQWRQYAMVLAVGFGVGMSLIGMFCAALAMISKSVSSLQY</sequence>
<accession>A0A383EQ94</accession>
<feature type="non-terminal residue" evidence="3">
    <location>
        <position position="1"/>
    </location>
</feature>
<feature type="transmembrane region" description="Helical" evidence="2">
    <location>
        <begin position="121"/>
        <end position="139"/>
    </location>
</feature>
<name>A0A383EQ94_9ZZZZ</name>
<dbReference type="AlphaFoldDB" id="A0A383EQ94"/>
<evidence type="ECO:0000313" key="3">
    <source>
        <dbReference type="EMBL" id="SVE58744.1"/>
    </source>
</evidence>
<keyword evidence="2" id="KW-0812">Transmembrane</keyword>
<feature type="region of interest" description="Disordered" evidence="1">
    <location>
        <begin position="29"/>
        <end position="48"/>
    </location>
</feature>
<feature type="transmembrane region" description="Helical" evidence="2">
    <location>
        <begin position="86"/>
        <end position="115"/>
    </location>
</feature>
<keyword evidence="2" id="KW-0472">Membrane</keyword>
<reference evidence="3" key="1">
    <citation type="submission" date="2018-05" db="EMBL/GenBank/DDBJ databases">
        <authorList>
            <person name="Lanie J.A."/>
            <person name="Ng W.-L."/>
            <person name="Kazmierczak K.M."/>
            <person name="Andrzejewski T.M."/>
            <person name="Davidsen T.M."/>
            <person name="Wayne K.J."/>
            <person name="Tettelin H."/>
            <person name="Glass J.I."/>
            <person name="Rusch D."/>
            <person name="Podicherti R."/>
            <person name="Tsui H.-C.T."/>
            <person name="Winkler M.E."/>
        </authorList>
    </citation>
    <scope>NUCLEOTIDE SEQUENCE</scope>
</reference>
<keyword evidence="2" id="KW-1133">Transmembrane helix</keyword>
<proteinExistence type="predicted"/>
<organism evidence="3">
    <name type="scientific">marine metagenome</name>
    <dbReference type="NCBI Taxonomy" id="408172"/>
    <lineage>
        <taxon>unclassified sequences</taxon>
        <taxon>metagenomes</taxon>
        <taxon>ecological metagenomes</taxon>
    </lineage>
</organism>
<feature type="transmembrane region" description="Helical" evidence="2">
    <location>
        <begin position="151"/>
        <end position="176"/>
    </location>
</feature>
<evidence type="ECO:0000256" key="1">
    <source>
        <dbReference type="SAM" id="MobiDB-lite"/>
    </source>
</evidence>
<dbReference type="EMBL" id="UINC01227735">
    <property type="protein sequence ID" value="SVE58744.1"/>
    <property type="molecule type" value="Genomic_DNA"/>
</dbReference>
<gene>
    <name evidence="3" type="ORF">METZ01_LOCUS511598</name>
</gene>
<evidence type="ECO:0000256" key="2">
    <source>
        <dbReference type="SAM" id="Phobius"/>
    </source>
</evidence>
<protein>
    <submittedName>
        <fullName evidence="3">Uncharacterized protein</fullName>
    </submittedName>
</protein>